<evidence type="ECO:0000313" key="8">
    <source>
        <dbReference type="EMBL" id="KAJ0392265.1"/>
    </source>
</evidence>
<dbReference type="PROSITE" id="PS50908">
    <property type="entry name" value="RWD"/>
    <property type="match status" value="1"/>
</dbReference>
<dbReference type="Pfam" id="PF05773">
    <property type="entry name" value="RWD"/>
    <property type="match status" value="1"/>
</dbReference>
<keyword evidence="6" id="KW-0346">Stress response</keyword>
<dbReference type="GO" id="GO:0006446">
    <property type="term" value="P:regulation of translational initiation"/>
    <property type="evidence" value="ECO:0007669"/>
    <property type="project" value="TreeGrafter"/>
</dbReference>
<keyword evidence="3" id="KW-0963">Cytoplasm</keyword>
<dbReference type="PANTHER" id="PTHR16301">
    <property type="entry name" value="IMPACT-RELATED"/>
    <property type="match status" value="1"/>
</dbReference>
<organism evidence="8 9">
    <name type="scientific">Pythium insidiosum</name>
    <name type="common">Pythiosis disease agent</name>
    <dbReference type="NCBI Taxonomy" id="114742"/>
    <lineage>
        <taxon>Eukaryota</taxon>
        <taxon>Sar</taxon>
        <taxon>Stramenopiles</taxon>
        <taxon>Oomycota</taxon>
        <taxon>Peronosporomycetes</taxon>
        <taxon>Pythiales</taxon>
        <taxon>Pythiaceae</taxon>
        <taxon>Pythium</taxon>
    </lineage>
</organism>
<dbReference type="Gene3D" id="3.30.230.30">
    <property type="entry name" value="Impact, N-terminal domain"/>
    <property type="match status" value="1"/>
</dbReference>
<name>A0AAD5LAS5_PYTIN</name>
<evidence type="ECO:0000313" key="9">
    <source>
        <dbReference type="Proteomes" id="UP001209570"/>
    </source>
</evidence>
<reference evidence="8" key="1">
    <citation type="submission" date="2021-12" db="EMBL/GenBank/DDBJ databases">
        <title>Prjna785345.</title>
        <authorList>
            <person name="Rujirawat T."/>
            <person name="Krajaejun T."/>
        </authorList>
    </citation>
    <scope>NUCLEOTIDE SEQUENCE</scope>
    <source>
        <strain evidence="8">Pi057C3</strain>
    </source>
</reference>
<sequence>MEQSNVELQNEEIEVLQSIFEDDVQLHGDYDDPGSSRSLGISIPGPHSIQLTVHLPSTYPSDDAPVAIISESFGLTNAQRDAILGDLRANGQVCLYEWIENVREKYATSEYDPASDLASLELNDKDDDQYDGDGDAGALAFDPEAFRNDALTLRPRVRGAQLLRDAAREQRLRPLIFHGATITDRKSTFQGHACPVTCVEDVRAFLALLLDDRKIARAIHNMLAYRIVGDFVVKDNDEDGEDGAGSKLSHLLELTRAANVAVVVTRWFGGVLLGPDRFKHINAAARQALEDGGFLAASESANHKRPRGPRKQ</sequence>
<keyword evidence="9" id="KW-1185">Reference proteome</keyword>
<protein>
    <recommendedName>
        <fullName evidence="7">RWD domain-containing protein</fullName>
    </recommendedName>
</protein>
<evidence type="ECO:0000256" key="6">
    <source>
        <dbReference type="ARBA" id="ARBA00023016"/>
    </source>
</evidence>
<dbReference type="EMBL" id="JAKCXM010000678">
    <property type="protein sequence ID" value="KAJ0392265.1"/>
    <property type="molecule type" value="Genomic_DNA"/>
</dbReference>
<evidence type="ECO:0000256" key="3">
    <source>
        <dbReference type="ARBA" id="ARBA00022490"/>
    </source>
</evidence>
<dbReference type="InterPro" id="IPR020568">
    <property type="entry name" value="Ribosomal_Su5_D2-typ_SF"/>
</dbReference>
<dbReference type="InterPro" id="IPR006575">
    <property type="entry name" value="RWD_dom"/>
</dbReference>
<dbReference type="SUPFAM" id="SSF54211">
    <property type="entry name" value="Ribosomal protein S5 domain 2-like"/>
    <property type="match status" value="1"/>
</dbReference>
<dbReference type="Pfam" id="PF01205">
    <property type="entry name" value="Impact_N"/>
    <property type="match status" value="1"/>
</dbReference>
<dbReference type="GO" id="GO:0140469">
    <property type="term" value="P:GCN2-mediated signaling"/>
    <property type="evidence" value="ECO:0007669"/>
    <property type="project" value="TreeGrafter"/>
</dbReference>
<keyword evidence="4" id="KW-0678">Repressor</keyword>
<gene>
    <name evidence="8" type="ORF">P43SY_006027</name>
</gene>
<comment type="subcellular location">
    <subcellularLocation>
        <location evidence="1">Cytoplasm</location>
    </subcellularLocation>
</comment>
<feature type="domain" description="RWD" evidence="7">
    <location>
        <begin position="11"/>
        <end position="109"/>
    </location>
</feature>
<evidence type="ECO:0000256" key="2">
    <source>
        <dbReference type="ARBA" id="ARBA00007665"/>
    </source>
</evidence>
<dbReference type="InterPro" id="IPR016135">
    <property type="entry name" value="UBQ-conjugating_enzyme/RWD"/>
</dbReference>
<dbReference type="Proteomes" id="UP001209570">
    <property type="component" value="Unassembled WGS sequence"/>
</dbReference>
<evidence type="ECO:0000259" key="7">
    <source>
        <dbReference type="PROSITE" id="PS50908"/>
    </source>
</evidence>
<comment type="similarity">
    <text evidence="2">Belongs to the IMPACT family.</text>
</comment>
<evidence type="ECO:0000256" key="1">
    <source>
        <dbReference type="ARBA" id="ARBA00004496"/>
    </source>
</evidence>
<accession>A0AAD5LAS5</accession>
<dbReference type="SUPFAM" id="SSF54495">
    <property type="entry name" value="UBC-like"/>
    <property type="match status" value="1"/>
</dbReference>
<dbReference type="InterPro" id="IPR036956">
    <property type="entry name" value="Impact_N_sf"/>
</dbReference>
<evidence type="ECO:0000256" key="5">
    <source>
        <dbReference type="ARBA" id="ARBA00022845"/>
    </source>
</evidence>
<proteinExistence type="inferred from homology"/>
<dbReference type="Gene3D" id="3.10.110.10">
    <property type="entry name" value="Ubiquitin Conjugating Enzyme"/>
    <property type="match status" value="1"/>
</dbReference>
<keyword evidence="5" id="KW-0810">Translation regulation</keyword>
<dbReference type="SMART" id="SM00591">
    <property type="entry name" value="RWD"/>
    <property type="match status" value="1"/>
</dbReference>
<dbReference type="CDD" id="cd23821">
    <property type="entry name" value="RWD_IMPACT"/>
    <property type="match status" value="1"/>
</dbReference>
<comment type="caution">
    <text evidence="8">The sequence shown here is derived from an EMBL/GenBank/DDBJ whole genome shotgun (WGS) entry which is preliminary data.</text>
</comment>
<dbReference type="GO" id="GO:0005737">
    <property type="term" value="C:cytoplasm"/>
    <property type="evidence" value="ECO:0007669"/>
    <property type="project" value="UniProtKB-SubCell"/>
</dbReference>
<dbReference type="AlphaFoldDB" id="A0AAD5LAS5"/>
<dbReference type="InterPro" id="IPR001498">
    <property type="entry name" value="Impact_N"/>
</dbReference>
<evidence type="ECO:0000256" key="4">
    <source>
        <dbReference type="ARBA" id="ARBA00022491"/>
    </source>
</evidence>
<dbReference type="PANTHER" id="PTHR16301:SF25">
    <property type="entry name" value="PROTEIN IMPACT"/>
    <property type="match status" value="1"/>
</dbReference>
<dbReference type="InterPro" id="IPR023582">
    <property type="entry name" value="Impact"/>
</dbReference>